<keyword evidence="1" id="KW-0472">Membrane</keyword>
<sequence>MLAAIFVIGLVVGIALLVLGRIRDGEEFWGGFVLTCIFSICMLVWIGYYATSCTTVGDLETFWKVEKHNYEDIIKSYGRGVDWPSEGIKVYDLVGMAKVFSDFTEKIEHYNQELGRLRGFNNNVWLDPIFKDVPEELDYILLD</sequence>
<organism evidence="2">
    <name type="scientific">marine sediment metagenome</name>
    <dbReference type="NCBI Taxonomy" id="412755"/>
    <lineage>
        <taxon>unclassified sequences</taxon>
        <taxon>metagenomes</taxon>
        <taxon>ecological metagenomes</taxon>
    </lineage>
</organism>
<dbReference type="AlphaFoldDB" id="X1GQ78"/>
<accession>X1GQ78</accession>
<gene>
    <name evidence="2" type="ORF">S03H2_13121</name>
</gene>
<evidence type="ECO:0000313" key="2">
    <source>
        <dbReference type="EMBL" id="GAH35163.1"/>
    </source>
</evidence>
<reference evidence="2" key="1">
    <citation type="journal article" date="2014" name="Front. Microbiol.">
        <title>High frequency of phylogenetically diverse reductive dehalogenase-homologous genes in deep subseafloor sedimentary metagenomes.</title>
        <authorList>
            <person name="Kawai M."/>
            <person name="Futagami T."/>
            <person name="Toyoda A."/>
            <person name="Takaki Y."/>
            <person name="Nishi S."/>
            <person name="Hori S."/>
            <person name="Arai W."/>
            <person name="Tsubouchi T."/>
            <person name="Morono Y."/>
            <person name="Uchiyama I."/>
            <person name="Ito T."/>
            <person name="Fujiyama A."/>
            <person name="Inagaki F."/>
            <person name="Takami H."/>
        </authorList>
    </citation>
    <scope>NUCLEOTIDE SEQUENCE</scope>
    <source>
        <strain evidence="2">Expedition CK06-06</strain>
    </source>
</reference>
<evidence type="ECO:0000256" key="1">
    <source>
        <dbReference type="SAM" id="Phobius"/>
    </source>
</evidence>
<dbReference type="EMBL" id="BARU01006664">
    <property type="protein sequence ID" value="GAH35163.1"/>
    <property type="molecule type" value="Genomic_DNA"/>
</dbReference>
<keyword evidence="1" id="KW-1133">Transmembrane helix</keyword>
<proteinExistence type="predicted"/>
<protein>
    <submittedName>
        <fullName evidence="2">Uncharacterized protein</fullName>
    </submittedName>
</protein>
<name>X1GQ78_9ZZZZ</name>
<keyword evidence="1" id="KW-0812">Transmembrane</keyword>
<feature type="transmembrane region" description="Helical" evidence="1">
    <location>
        <begin position="6"/>
        <end position="22"/>
    </location>
</feature>
<feature type="transmembrane region" description="Helical" evidence="1">
    <location>
        <begin position="29"/>
        <end position="50"/>
    </location>
</feature>
<comment type="caution">
    <text evidence="2">The sequence shown here is derived from an EMBL/GenBank/DDBJ whole genome shotgun (WGS) entry which is preliminary data.</text>
</comment>